<keyword evidence="3" id="KW-1185">Reference proteome</keyword>
<protein>
    <recommendedName>
        <fullName evidence="4">CCHC-type domain-containing protein</fullName>
    </recommendedName>
</protein>
<evidence type="ECO:0008006" key="4">
    <source>
        <dbReference type="Google" id="ProtNLM"/>
    </source>
</evidence>
<accession>A0ABR1YYR9</accession>
<gene>
    <name evidence="2" type="ORF">HDK90DRAFT_507611</name>
</gene>
<feature type="compositionally biased region" description="Acidic residues" evidence="1">
    <location>
        <begin position="253"/>
        <end position="274"/>
    </location>
</feature>
<proteinExistence type="predicted"/>
<evidence type="ECO:0000256" key="1">
    <source>
        <dbReference type="SAM" id="MobiDB-lite"/>
    </source>
</evidence>
<evidence type="ECO:0000313" key="2">
    <source>
        <dbReference type="EMBL" id="KAK8243822.1"/>
    </source>
</evidence>
<dbReference type="EMBL" id="JBBWRZ010000002">
    <property type="protein sequence ID" value="KAK8243822.1"/>
    <property type="molecule type" value="Genomic_DNA"/>
</dbReference>
<dbReference type="Proteomes" id="UP001492380">
    <property type="component" value="Unassembled WGS sequence"/>
</dbReference>
<reference evidence="2 3" key="1">
    <citation type="submission" date="2024-04" db="EMBL/GenBank/DDBJ databases">
        <title>Phyllosticta paracitricarpa is synonymous to the EU quarantine fungus P. citricarpa based on phylogenomic analyses.</title>
        <authorList>
            <consortium name="Lawrence Berkeley National Laboratory"/>
            <person name="Van Ingen-Buijs V.A."/>
            <person name="Van Westerhoven A.C."/>
            <person name="Haridas S."/>
            <person name="Skiadas P."/>
            <person name="Martin F."/>
            <person name="Groenewald J.Z."/>
            <person name="Crous P.W."/>
            <person name="Seidl M.F."/>
        </authorList>
    </citation>
    <scope>NUCLEOTIDE SEQUENCE [LARGE SCALE GENOMIC DNA]</scope>
    <source>
        <strain evidence="2 3">CBS 123374</strain>
    </source>
</reference>
<sequence length="295" mass="35264">MRYNYVKLEDLGTFRLWKQMLEFNLQIRDLWEHVNDDKPPPERPTQILSDPGAFNRWIDWRVKEIKAQNMIRLSISNEILGRNYGDTAHALFKNLVKHYQNLPVNKYALFQKWRGLQWDGTRYQEFLHEWYCALRCCLESGIPISEEVKVLTFVDMVSRCGSSQYETWATVKIVNGLGQEVPELHRVTNEVYWLWERDRSRRLELEEQKNKCGVCGTRGHTPSSCWHLHPEIGPPRFHPKRELVSSFKKRMEIDDEDDQKDDEGDDEDSDDEDERILREVYNEVDDLFTQQRHFN</sequence>
<feature type="region of interest" description="Disordered" evidence="1">
    <location>
        <begin position="248"/>
        <end position="276"/>
    </location>
</feature>
<evidence type="ECO:0000313" key="3">
    <source>
        <dbReference type="Proteomes" id="UP001492380"/>
    </source>
</evidence>
<organism evidence="2 3">
    <name type="scientific">Phyllosticta capitalensis</name>
    <dbReference type="NCBI Taxonomy" id="121624"/>
    <lineage>
        <taxon>Eukaryota</taxon>
        <taxon>Fungi</taxon>
        <taxon>Dikarya</taxon>
        <taxon>Ascomycota</taxon>
        <taxon>Pezizomycotina</taxon>
        <taxon>Dothideomycetes</taxon>
        <taxon>Dothideomycetes incertae sedis</taxon>
        <taxon>Botryosphaeriales</taxon>
        <taxon>Phyllostictaceae</taxon>
        <taxon>Phyllosticta</taxon>
    </lineage>
</organism>
<comment type="caution">
    <text evidence="2">The sequence shown here is derived from an EMBL/GenBank/DDBJ whole genome shotgun (WGS) entry which is preliminary data.</text>
</comment>
<name>A0ABR1YYR9_9PEZI</name>